<evidence type="ECO:0000313" key="3">
    <source>
        <dbReference type="EMBL" id="NLP85528.1"/>
    </source>
</evidence>
<dbReference type="PANTHER" id="PTHR11575:SF24">
    <property type="entry name" value="5'-NUCLEOTIDASE"/>
    <property type="match status" value="1"/>
</dbReference>
<evidence type="ECO:0000313" key="4">
    <source>
        <dbReference type="Proteomes" id="UP001429745"/>
    </source>
</evidence>
<keyword evidence="1" id="KW-0732">Signal</keyword>
<dbReference type="InterPro" id="IPR029052">
    <property type="entry name" value="Metallo-depent_PP-like"/>
</dbReference>
<dbReference type="InterPro" id="IPR036907">
    <property type="entry name" value="5'-Nucleotdase_C_sf"/>
</dbReference>
<dbReference type="Proteomes" id="UP001429745">
    <property type="component" value="Unassembled WGS sequence"/>
</dbReference>
<dbReference type="InterPro" id="IPR008334">
    <property type="entry name" value="5'-Nucleotdase_C"/>
</dbReference>
<dbReference type="InterPro" id="IPR006311">
    <property type="entry name" value="TAT_signal"/>
</dbReference>
<keyword evidence="1" id="KW-0378">Hydrolase</keyword>
<proteinExistence type="inferred from homology"/>
<gene>
    <name evidence="3" type="ORF">HF576_16940</name>
</gene>
<dbReference type="EMBL" id="JABACI010000005">
    <property type="protein sequence ID" value="NLP85528.1"/>
    <property type="molecule type" value="Genomic_DNA"/>
</dbReference>
<protein>
    <submittedName>
        <fullName evidence="3">Bifunctional metallophosphatase/5'-nucleotidase</fullName>
    </submittedName>
</protein>
<feature type="domain" description="5'-Nucleotidase C-terminal" evidence="2">
    <location>
        <begin position="401"/>
        <end position="565"/>
    </location>
</feature>
<evidence type="ECO:0000259" key="2">
    <source>
        <dbReference type="Pfam" id="PF02872"/>
    </source>
</evidence>
<comment type="similarity">
    <text evidence="1">Belongs to the 5'-nucleotidase family.</text>
</comment>
<organism evidence="3 4">
    <name type="scientific">Microbacterium salsuginis</name>
    <dbReference type="NCBI Taxonomy" id="2722803"/>
    <lineage>
        <taxon>Bacteria</taxon>
        <taxon>Bacillati</taxon>
        <taxon>Actinomycetota</taxon>
        <taxon>Actinomycetes</taxon>
        <taxon>Micrococcales</taxon>
        <taxon>Microbacteriaceae</taxon>
        <taxon>Microbacterium</taxon>
    </lineage>
</organism>
<sequence length="612" mass="64881">MRRTSVRRRLTGLLAVATAAAAITVPALPALAMPDAAAPADIAAAETVPVQLLSITDLHGYFGDYTTTVPGAHAGQPPQTVGGGAFLAAHVDRLRTERGLPAANSLLFSAGDDFSGWPAETGWFWNEPTIEFLDMIGLQFSTIGNHELDRNLDYLRHMTEGTCEGRPDGDLCFTDSTGEKFDGADYEYYSANVIDGTGALVAPPYHVEHVSDGRGGSVPVGFIHTTTATTTEGGLSYWPSGELRVTDEAEAVNAYAAELEAQGVKAIVAVMHEGFTQQGGFGFNDCAAPSGPIVEMNKAISPTVDAIVTGHWHALVNCSLPDPAGNPRPVVEAANHGRLISEINLELDRESGEVLRDRTTSISHANTRDVAPDPDVLEMAQYWRDQLAERRIQHVATQTGDLLRTSDDREESTLANLTADAYLWAAGEDGDAADLAVSMPGTLLRDLPHAPSSAVPGDAPGAVTFGEVFFGLVVENGIGWAVVTGDVTGRQIHDLLESQWQLDAAGAETFQALAVSGNVTYRYDASAAVGDRVAFGQVRVNGAPLKPNETYRIAALSNNFAQTGFRPPFTALQGAEDQHRTAFSGADAVAGYLTAHSPVTPPALDRVRAVQD</sequence>
<dbReference type="PROSITE" id="PS51318">
    <property type="entry name" value="TAT"/>
    <property type="match status" value="1"/>
</dbReference>
<dbReference type="Pfam" id="PF02872">
    <property type="entry name" value="5_nucleotid_C"/>
    <property type="match status" value="1"/>
</dbReference>
<dbReference type="Gene3D" id="3.90.780.10">
    <property type="entry name" value="5'-Nucleotidase, C-terminal domain"/>
    <property type="match status" value="1"/>
</dbReference>
<name>A0ABX1KEQ6_9MICO</name>
<feature type="signal peptide" evidence="1">
    <location>
        <begin position="1"/>
        <end position="32"/>
    </location>
</feature>
<reference evidence="3 4" key="1">
    <citation type="submission" date="2020-04" db="EMBL/GenBank/DDBJ databases">
        <title>CFH 90308 Microbacterium sp.</title>
        <authorList>
            <person name="Nie G."/>
            <person name="Ming H."/>
            <person name="Xia T."/>
        </authorList>
    </citation>
    <scope>NUCLEOTIDE SEQUENCE [LARGE SCALE GENOMIC DNA]</scope>
    <source>
        <strain evidence="3 4">CFH 90308</strain>
    </source>
</reference>
<keyword evidence="4" id="KW-1185">Reference proteome</keyword>
<feature type="chain" id="PRO_5045012294" evidence="1">
    <location>
        <begin position="33"/>
        <end position="612"/>
    </location>
</feature>
<dbReference type="SUPFAM" id="SSF55816">
    <property type="entry name" value="5'-nucleotidase (syn. UDP-sugar hydrolase), C-terminal domain"/>
    <property type="match status" value="1"/>
</dbReference>
<evidence type="ECO:0000256" key="1">
    <source>
        <dbReference type="RuleBase" id="RU362119"/>
    </source>
</evidence>
<dbReference type="SUPFAM" id="SSF56300">
    <property type="entry name" value="Metallo-dependent phosphatases"/>
    <property type="match status" value="1"/>
</dbReference>
<dbReference type="InterPro" id="IPR006179">
    <property type="entry name" value="5_nucleotidase/apyrase"/>
</dbReference>
<comment type="caution">
    <text evidence="3">The sequence shown here is derived from an EMBL/GenBank/DDBJ whole genome shotgun (WGS) entry which is preliminary data.</text>
</comment>
<accession>A0ABX1KEQ6</accession>
<dbReference type="Gene3D" id="3.60.21.10">
    <property type="match status" value="1"/>
</dbReference>
<dbReference type="RefSeq" id="WP_168914014.1">
    <property type="nucleotide sequence ID" value="NZ_JABACI010000005.1"/>
</dbReference>
<dbReference type="PANTHER" id="PTHR11575">
    <property type="entry name" value="5'-NUCLEOTIDASE-RELATED"/>
    <property type="match status" value="1"/>
</dbReference>
<dbReference type="PRINTS" id="PR01607">
    <property type="entry name" value="APYRASEFAMLY"/>
</dbReference>
<keyword evidence="1" id="KW-0547">Nucleotide-binding</keyword>